<feature type="modified residue" description="N6-(pyridoxal phosphate)lysine" evidence="14">
    <location>
        <position position="102"/>
    </location>
</feature>
<protein>
    <recommendedName>
        <fullName evidence="5 13">Arginine decarboxylase</fullName>
        <ecNumber evidence="5 13">4.1.1.19</ecNumber>
    </recommendedName>
</protein>
<dbReference type="Gene3D" id="1.10.287.3440">
    <property type="match status" value="1"/>
</dbReference>
<evidence type="ECO:0000259" key="18">
    <source>
        <dbReference type="Pfam" id="PF17944"/>
    </source>
</evidence>
<comment type="cofactor">
    <cofactor evidence="2">
        <name>Mg(2+)</name>
        <dbReference type="ChEBI" id="CHEBI:18420"/>
    </cofactor>
</comment>
<dbReference type="Pfam" id="PF17810">
    <property type="entry name" value="Arg_decarb_HB"/>
    <property type="match status" value="1"/>
</dbReference>
<dbReference type="SUPFAM" id="SSF50621">
    <property type="entry name" value="Alanine racemase C-terminal domain-like"/>
    <property type="match status" value="1"/>
</dbReference>
<sequence length="633" mass="72449">MNNIDRKMRHTYNIAYWSGGYYQVNDHGNVCVYPNPENNNNFVELTKLINKIKITQQNFRLPALFCFPQILQHRIRAINTAFNNARKLYGYKGEYLLVYPIKVNQQCRVIKSLINSGEPLGLESGSKAELIVILANIGYTRTVIICNGYKDKEYIRLALIGEKFGHKVYIVIEKMSELELVLSEAELLNINPRLGVRARLASHGSGKWQASGGEKSKFGLSATQVLQLVEILRKENRLDSLQLLHFHLGSQMANIRDIATGVRESARFYVELHRLGVNIHCFDVGGGLGVDYEGTRSKSDCSVNYGLNEYTNNVIWAIGDACEEFNLPHPTVITESGRALTAHYSVLISNVIGIERNEFTKPSPPNANDPRSLLSLWETWESMRYQRNSRALRECLHDSQFDLQEVHTQYAHGVLDLTQRAWAEELYLNICRQIQQDLDPSNRAHRPIIDELQERMADKFYVNFSLFQSLPDSWGIDQVFPILPIENLDRPLSRRAVLLDITCDSDGIIDHYVDIDGVETTMPMPTYDPKNPPMIGFFMVGAYQEILGNMHNLFGDTAAIDIWIDNNNKIHYLQTEEGDSIIDMLRYVKLVPKDILENLIEQIKNINLDKNLQKDYIKKIKNVLYGSTYLENI</sequence>
<feature type="domain" description="Arginine decarboxylase helical bundle" evidence="17">
    <location>
        <begin position="368"/>
        <end position="453"/>
    </location>
</feature>
<keyword evidence="8" id="KW-0460">Magnesium</keyword>
<feature type="domain" description="Orn/DAP/Arg decarboxylase 2 N-terminal" evidence="16">
    <location>
        <begin position="77"/>
        <end position="342"/>
    </location>
</feature>
<dbReference type="InterPro" id="IPR022657">
    <property type="entry name" value="De-COase2_CS"/>
</dbReference>
<keyword evidence="12 19" id="KW-0456">Lyase</keyword>
<dbReference type="GO" id="GO:0046872">
    <property type="term" value="F:metal ion binding"/>
    <property type="evidence" value="ECO:0007669"/>
    <property type="project" value="UniProtKB-KW"/>
</dbReference>
<evidence type="ECO:0000256" key="4">
    <source>
        <dbReference type="ARBA" id="ARBA00008357"/>
    </source>
</evidence>
<keyword evidence="11" id="KW-0620">Polyamine biosynthesis</keyword>
<dbReference type="PRINTS" id="PR01180">
    <property type="entry name" value="ARGDCRBXLASE"/>
</dbReference>
<dbReference type="SUPFAM" id="SSF51419">
    <property type="entry name" value="PLP-binding barrel"/>
    <property type="match status" value="1"/>
</dbReference>
<evidence type="ECO:0000259" key="16">
    <source>
        <dbReference type="Pfam" id="PF02784"/>
    </source>
</evidence>
<comment type="cofactor">
    <cofactor evidence="1 14">
        <name>pyridoxal 5'-phosphate</name>
        <dbReference type="ChEBI" id="CHEBI:597326"/>
    </cofactor>
</comment>
<dbReference type="Gene3D" id="1.20.58.930">
    <property type="match status" value="1"/>
</dbReference>
<keyword evidence="20" id="KW-1185">Reference proteome</keyword>
<reference evidence="20" key="1">
    <citation type="submission" date="2015-05" db="EMBL/GenBank/DDBJ databases">
        <authorList>
            <person name="Manzano-Marin A."/>
        </authorList>
    </citation>
    <scope>NUCLEOTIDE SEQUENCE [LARGE SCALE GENOMIC DNA]</scope>
    <source>
        <strain evidence="20">officinalis</strain>
    </source>
</reference>
<dbReference type="Gene3D" id="2.40.37.10">
    <property type="entry name" value="Lyase, Ornithine Decarboxylase, Chain A, domain 1"/>
    <property type="match status" value="1"/>
</dbReference>
<organism evidence="19 20">
    <name type="scientific">Candidatus Providencia siddallii</name>
    <dbReference type="NCBI Taxonomy" id="1715285"/>
    <lineage>
        <taxon>Bacteria</taxon>
        <taxon>Pseudomonadati</taxon>
        <taxon>Pseudomonadota</taxon>
        <taxon>Gammaproteobacteria</taxon>
        <taxon>Enterobacterales</taxon>
        <taxon>Morganellaceae</taxon>
        <taxon>Providencia</taxon>
    </lineage>
</organism>
<dbReference type="CDD" id="cd06830">
    <property type="entry name" value="PLPDE_III_ADC"/>
    <property type="match status" value="1"/>
</dbReference>
<dbReference type="GO" id="GO:0008792">
    <property type="term" value="F:arginine decarboxylase activity"/>
    <property type="evidence" value="ECO:0007669"/>
    <property type="project" value="UniProtKB-UniRule"/>
</dbReference>
<name>A0A0M6W959_9GAMM</name>
<evidence type="ECO:0000256" key="10">
    <source>
        <dbReference type="ARBA" id="ARBA00023066"/>
    </source>
</evidence>
<gene>
    <name evidence="19" type="primary">speA</name>
    <name evidence="19" type="ORF">SOFFGTOCOR_0025</name>
</gene>
<dbReference type="PRINTS" id="PR01179">
    <property type="entry name" value="ODADCRBXLASE"/>
</dbReference>
<keyword evidence="6" id="KW-0479">Metal-binding</keyword>
<comment type="function">
    <text evidence="3">Catalyzes the biosynthesis of agmatine from arginine.</text>
</comment>
<dbReference type="PANTHER" id="PTHR43295:SF9">
    <property type="entry name" value="BIOSYNTHETIC ARGININE DECARBOXYLASE"/>
    <property type="match status" value="1"/>
</dbReference>
<accession>A0A0M6W959</accession>
<evidence type="ECO:0000256" key="3">
    <source>
        <dbReference type="ARBA" id="ARBA00002257"/>
    </source>
</evidence>
<dbReference type="InterPro" id="IPR000183">
    <property type="entry name" value="Orn/DAP/Arg_de-COase"/>
</dbReference>
<dbReference type="Proteomes" id="UP000242301">
    <property type="component" value="Unassembled WGS sequence"/>
</dbReference>
<dbReference type="Gene3D" id="3.20.20.10">
    <property type="entry name" value="Alanine racemase"/>
    <property type="match status" value="1"/>
</dbReference>
<dbReference type="InterPro" id="IPR041128">
    <property type="entry name" value="Arg_decarbox_C"/>
</dbReference>
<dbReference type="AlphaFoldDB" id="A0A0M6W959"/>
<evidence type="ECO:0000256" key="12">
    <source>
        <dbReference type="ARBA" id="ARBA00023239"/>
    </source>
</evidence>
<dbReference type="PROSITE" id="PS00879">
    <property type="entry name" value="ODR_DC_2_2"/>
    <property type="match status" value="1"/>
</dbReference>
<evidence type="ECO:0000256" key="14">
    <source>
        <dbReference type="PIRSR" id="PIRSR001336-50"/>
    </source>
</evidence>
<keyword evidence="7" id="KW-0210">Decarboxylase</keyword>
<dbReference type="EMBL" id="CVRF01000001">
    <property type="protein sequence ID" value="CRK85471.1"/>
    <property type="molecule type" value="Genomic_DNA"/>
</dbReference>
<evidence type="ECO:0000313" key="20">
    <source>
        <dbReference type="Proteomes" id="UP000242301"/>
    </source>
</evidence>
<evidence type="ECO:0000256" key="13">
    <source>
        <dbReference type="NCBIfam" id="TIGR01273"/>
    </source>
</evidence>
<keyword evidence="9 14" id="KW-0663">Pyridoxal phosphate</keyword>
<evidence type="ECO:0000259" key="17">
    <source>
        <dbReference type="Pfam" id="PF17810"/>
    </source>
</evidence>
<dbReference type="InterPro" id="IPR009006">
    <property type="entry name" value="Ala_racemase/Decarboxylase_C"/>
</dbReference>
<dbReference type="Pfam" id="PF02784">
    <property type="entry name" value="Orn_Arg_deC_N"/>
    <property type="match status" value="1"/>
</dbReference>
<feature type="domain" description="Arginine decarboxylase C-terminal helical" evidence="18">
    <location>
        <begin position="581"/>
        <end position="630"/>
    </location>
</feature>
<dbReference type="InterPro" id="IPR029066">
    <property type="entry name" value="PLP-binding_barrel"/>
</dbReference>
<dbReference type="FunFam" id="3.20.20.10:FF:000001">
    <property type="entry name" value="Biosynthetic arginine decarboxylase"/>
    <property type="match status" value="1"/>
</dbReference>
<feature type="active site" description="Proton donor" evidence="15">
    <location>
        <position position="503"/>
    </location>
</feature>
<dbReference type="NCBIfam" id="TIGR01273">
    <property type="entry name" value="speA"/>
    <property type="match status" value="1"/>
</dbReference>
<dbReference type="PANTHER" id="PTHR43295">
    <property type="entry name" value="ARGININE DECARBOXYLASE"/>
    <property type="match status" value="1"/>
</dbReference>
<evidence type="ECO:0000256" key="15">
    <source>
        <dbReference type="PIRSR" id="PIRSR600183-50"/>
    </source>
</evidence>
<dbReference type="NCBIfam" id="NF003763">
    <property type="entry name" value="PRK05354.1"/>
    <property type="match status" value="1"/>
</dbReference>
<dbReference type="InterPro" id="IPR002985">
    <property type="entry name" value="Arg_decrbxlase"/>
</dbReference>
<evidence type="ECO:0000256" key="9">
    <source>
        <dbReference type="ARBA" id="ARBA00022898"/>
    </source>
</evidence>
<evidence type="ECO:0000256" key="5">
    <source>
        <dbReference type="ARBA" id="ARBA00012426"/>
    </source>
</evidence>
<evidence type="ECO:0000256" key="7">
    <source>
        <dbReference type="ARBA" id="ARBA00022793"/>
    </source>
</evidence>
<dbReference type="GO" id="GO:0006527">
    <property type="term" value="P:L-arginine catabolic process"/>
    <property type="evidence" value="ECO:0007669"/>
    <property type="project" value="InterPro"/>
</dbReference>
<dbReference type="FunFam" id="2.40.37.10:FF:000001">
    <property type="entry name" value="Biosynthetic arginine decarboxylase"/>
    <property type="match status" value="1"/>
</dbReference>
<dbReference type="Pfam" id="PF17944">
    <property type="entry name" value="Arg_decarbox_C"/>
    <property type="match status" value="1"/>
</dbReference>
<dbReference type="InterPro" id="IPR040634">
    <property type="entry name" value="Arg_decarb_HB"/>
</dbReference>
<dbReference type="EC" id="4.1.1.19" evidence="5 13"/>
<evidence type="ECO:0000256" key="11">
    <source>
        <dbReference type="ARBA" id="ARBA00023115"/>
    </source>
</evidence>
<evidence type="ECO:0000313" key="19">
    <source>
        <dbReference type="EMBL" id="CRK85471.1"/>
    </source>
</evidence>
<comment type="similarity">
    <text evidence="4">Belongs to the Orn/Lys/Arg decarboxylase class-II family. SpeA subfamily.</text>
</comment>
<evidence type="ECO:0000256" key="2">
    <source>
        <dbReference type="ARBA" id="ARBA00001946"/>
    </source>
</evidence>
<dbReference type="InterPro" id="IPR022644">
    <property type="entry name" value="De-COase2_N"/>
</dbReference>
<keyword evidence="10" id="KW-0745">Spermidine biosynthesis</keyword>
<dbReference type="PIRSF" id="PIRSF001336">
    <property type="entry name" value="Arg_decrbxlase"/>
    <property type="match status" value="1"/>
</dbReference>
<dbReference type="GO" id="GO:0008295">
    <property type="term" value="P:spermidine biosynthetic process"/>
    <property type="evidence" value="ECO:0007669"/>
    <property type="project" value="UniProtKB-UniRule"/>
</dbReference>
<evidence type="ECO:0000256" key="1">
    <source>
        <dbReference type="ARBA" id="ARBA00001933"/>
    </source>
</evidence>
<dbReference type="InterPro" id="IPR022653">
    <property type="entry name" value="De-COase2_pyr-phos_BS"/>
</dbReference>
<proteinExistence type="inferred from homology"/>
<evidence type="ECO:0000256" key="8">
    <source>
        <dbReference type="ARBA" id="ARBA00022842"/>
    </source>
</evidence>
<evidence type="ECO:0000256" key="6">
    <source>
        <dbReference type="ARBA" id="ARBA00022723"/>
    </source>
</evidence>
<dbReference type="PROSITE" id="PS00878">
    <property type="entry name" value="ODR_DC_2_1"/>
    <property type="match status" value="1"/>
</dbReference>
<dbReference type="GO" id="GO:0033388">
    <property type="term" value="P:putrescine biosynthetic process from arginine"/>
    <property type="evidence" value="ECO:0007669"/>
    <property type="project" value="TreeGrafter"/>
</dbReference>
<dbReference type="STRING" id="1715285.SOFFGTOCOR_0025"/>